<keyword evidence="8 15" id="KW-0547">Nucleotide-binding</keyword>
<keyword evidence="11 15" id="KW-0067">ATP-binding</keyword>
<evidence type="ECO:0000256" key="8">
    <source>
        <dbReference type="ARBA" id="ARBA00022741"/>
    </source>
</evidence>
<keyword evidence="6 15" id="KW-0808">Transferase</keyword>
<evidence type="ECO:0000313" key="18">
    <source>
        <dbReference type="Proteomes" id="UP001063350"/>
    </source>
</evidence>
<dbReference type="NCBIfam" id="NF004162">
    <property type="entry name" value="PRK05627.1-5"/>
    <property type="match status" value="1"/>
</dbReference>
<dbReference type="EC" id="2.7.1.26" evidence="15"/>
<keyword evidence="4 15" id="KW-0285">Flavoprotein</keyword>
<dbReference type="GO" id="GO:0005524">
    <property type="term" value="F:ATP binding"/>
    <property type="evidence" value="ECO:0007669"/>
    <property type="project" value="UniProtKB-UniRule"/>
</dbReference>
<evidence type="ECO:0000256" key="6">
    <source>
        <dbReference type="ARBA" id="ARBA00022679"/>
    </source>
</evidence>
<comment type="similarity">
    <text evidence="15">Belongs to the ribF family.</text>
</comment>
<dbReference type="GO" id="GO:0003919">
    <property type="term" value="F:FMN adenylyltransferase activity"/>
    <property type="evidence" value="ECO:0007669"/>
    <property type="project" value="UniProtKB-UniRule"/>
</dbReference>
<dbReference type="NCBIfam" id="TIGR00083">
    <property type="entry name" value="ribF"/>
    <property type="match status" value="1"/>
</dbReference>
<dbReference type="GO" id="GO:0009398">
    <property type="term" value="P:FMN biosynthetic process"/>
    <property type="evidence" value="ECO:0007669"/>
    <property type="project" value="UniProtKB-UniRule"/>
</dbReference>
<keyword evidence="10 15" id="KW-0274">FAD</keyword>
<dbReference type="GO" id="GO:0008531">
    <property type="term" value="F:riboflavin kinase activity"/>
    <property type="evidence" value="ECO:0007669"/>
    <property type="project" value="UniProtKB-UniRule"/>
</dbReference>
<evidence type="ECO:0000256" key="4">
    <source>
        <dbReference type="ARBA" id="ARBA00022630"/>
    </source>
</evidence>
<comment type="function">
    <text evidence="1">Catalyzes the phosphorylation of riboflavin to FMN followed by the adenylation of FMN to FAD.</text>
</comment>
<accession>A0A915XKH5</accession>
<protein>
    <recommendedName>
        <fullName evidence="15">Riboflavin biosynthesis protein</fullName>
    </recommendedName>
    <domain>
        <recommendedName>
            <fullName evidence="15">Riboflavin kinase</fullName>
            <ecNumber evidence="15">2.7.1.26</ecNumber>
        </recommendedName>
        <alternativeName>
            <fullName evidence="15">Flavokinase</fullName>
        </alternativeName>
    </domain>
    <domain>
        <recommendedName>
            <fullName evidence="15">FMN adenylyltransferase</fullName>
            <ecNumber evidence="15">2.7.7.2</ecNumber>
        </recommendedName>
        <alternativeName>
            <fullName evidence="15">FAD pyrophosphorylase</fullName>
        </alternativeName>
        <alternativeName>
            <fullName evidence="15">FAD synthase</fullName>
        </alternativeName>
    </domain>
</protein>
<dbReference type="InterPro" id="IPR015865">
    <property type="entry name" value="Riboflavin_kinase_bac/euk"/>
</dbReference>
<keyword evidence="9 15" id="KW-0418">Kinase</keyword>
<dbReference type="CDD" id="cd02064">
    <property type="entry name" value="FAD_synthetase_N"/>
    <property type="match status" value="1"/>
</dbReference>
<dbReference type="GO" id="GO:0009231">
    <property type="term" value="P:riboflavin biosynthetic process"/>
    <property type="evidence" value="ECO:0007669"/>
    <property type="project" value="InterPro"/>
</dbReference>
<dbReference type="AlphaFoldDB" id="A0A915XKH5"/>
<dbReference type="RefSeq" id="WP_267926744.1">
    <property type="nucleotide sequence ID" value="NZ_AP024233.1"/>
</dbReference>
<dbReference type="InterPro" id="IPR014729">
    <property type="entry name" value="Rossmann-like_a/b/a_fold"/>
</dbReference>
<evidence type="ECO:0000256" key="7">
    <source>
        <dbReference type="ARBA" id="ARBA00022695"/>
    </source>
</evidence>
<feature type="domain" description="Riboflavin kinase" evidence="16">
    <location>
        <begin position="182"/>
        <end position="307"/>
    </location>
</feature>
<dbReference type="Gene3D" id="3.40.50.620">
    <property type="entry name" value="HUPs"/>
    <property type="match status" value="1"/>
</dbReference>
<dbReference type="GO" id="GO:0006747">
    <property type="term" value="P:FAD biosynthetic process"/>
    <property type="evidence" value="ECO:0007669"/>
    <property type="project" value="UniProtKB-UniRule"/>
</dbReference>
<dbReference type="EC" id="2.7.7.2" evidence="15"/>
<dbReference type="Pfam" id="PF01687">
    <property type="entry name" value="Flavokinase"/>
    <property type="match status" value="1"/>
</dbReference>
<dbReference type="InterPro" id="IPR023465">
    <property type="entry name" value="Riboflavin_kinase_dom_sf"/>
</dbReference>
<dbReference type="PANTHER" id="PTHR22749">
    <property type="entry name" value="RIBOFLAVIN KINASE/FMN ADENYLYLTRANSFERASE"/>
    <property type="match status" value="1"/>
</dbReference>
<keyword evidence="12" id="KW-0511">Multifunctional enzyme</keyword>
<dbReference type="InterPro" id="IPR002606">
    <property type="entry name" value="Riboflavin_kinase_bac"/>
</dbReference>
<evidence type="ECO:0000256" key="13">
    <source>
        <dbReference type="ARBA" id="ARBA00047880"/>
    </source>
</evidence>
<keyword evidence="5 15" id="KW-0288">FMN</keyword>
<evidence type="ECO:0000256" key="15">
    <source>
        <dbReference type="PIRNR" id="PIRNR004491"/>
    </source>
</evidence>
<evidence type="ECO:0000256" key="5">
    <source>
        <dbReference type="ARBA" id="ARBA00022643"/>
    </source>
</evidence>
<keyword evidence="18" id="KW-1185">Reference proteome</keyword>
<evidence type="ECO:0000256" key="12">
    <source>
        <dbReference type="ARBA" id="ARBA00023268"/>
    </source>
</evidence>
<comment type="pathway">
    <text evidence="2 15">Cofactor biosynthesis; FAD biosynthesis; FAD from FMN: step 1/1.</text>
</comment>
<reference evidence="17" key="1">
    <citation type="submission" date="2020-12" db="EMBL/GenBank/DDBJ databases">
        <title>Desulfobium dissulfuricans gen. nov., sp. nov., a novel mesophilic, sulfate-reducing bacterium isolated from a deep-sea hydrothermal vent.</title>
        <authorList>
            <person name="Hashimoto Y."/>
            <person name="Tame A."/>
            <person name="Sawayama S."/>
            <person name="Miyazaki J."/>
            <person name="Takai K."/>
            <person name="Nakagawa S."/>
        </authorList>
    </citation>
    <scope>NUCLEOTIDE SEQUENCE</scope>
    <source>
        <strain evidence="17">GF1</strain>
    </source>
</reference>
<evidence type="ECO:0000256" key="3">
    <source>
        <dbReference type="ARBA" id="ARBA00005201"/>
    </source>
</evidence>
<dbReference type="Pfam" id="PF06574">
    <property type="entry name" value="FAD_syn"/>
    <property type="match status" value="1"/>
</dbReference>
<dbReference type="NCBIfam" id="NF004160">
    <property type="entry name" value="PRK05627.1-3"/>
    <property type="match status" value="1"/>
</dbReference>
<evidence type="ECO:0000256" key="1">
    <source>
        <dbReference type="ARBA" id="ARBA00002121"/>
    </source>
</evidence>
<evidence type="ECO:0000256" key="11">
    <source>
        <dbReference type="ARBA" id="ARBA00022840"/>
    </source>
</evidence>
<evidence type="ECO:0000259" key="16">
    <source>
        <dbReference type="SMART" id="SM00904"/>
    </source>
</evidence>
<dbReference type="InterPro" id="IPR023468">
    <property type="entry name" value="Riboflavin_kinase"/>
</dbReference>
<dbReference type="SUPFAM" id="SSF82114">
    <property type="entry name" value="Riboflavin kinase-like"/>
    <property type="match status" value="1"/>
</dbReference>
<dbReference type="PIRSF" id="PIRSF004491">
    <property type="entry name" value="FAD_Synth"/>
    <property type="match status" value="1"/>
</dbReference>
<dbReference type="SUPFAM" id="SSF52374">
    <property type="entry name" value="Nucleotidylyl transferase"/>
    <property type="match status" value="1"/>
</dbReference>
<dbReference type="Proteomes" id="UP001063350">
    <property type="component" value="Chromosome"/>
</dbReference>
<comment type="catalytic activity">
    <reaction evidence="13 15">
        <text>riboflavin + ATP = FMN + ADP + H(+)</text>
        <dbReference type="Rhea" id="RHEA:14357"/>
        <dbReference type="ChEBI" id="CHEBI:15378"/>
        <dbReference type="ChEBI" id="CHEBI:30616"/>
        <dbReference type="ChEBI" id="CHEBI:57986"/>
        <dbReference type="ChEBI" id="CHEBI:58210"/>
        <dbReference type="ChEBI" id="CHEBI:456216"/>
        <dbReference type="EC" id="2.7.1.26"/>
    </reaction>
</comment>
<proteinExistence type="inferred from homology"/>
<comment type="catalytic activity">
    <reaction evidence="14 15">
        <text>FMN + ATP + H(+) = FAD + diphosphate</text>
        <dbReference type="Rhea" id="RHEA:17237"/>
        <dbReference type="ChEBI" id="CHEBI:15378"/>
        <dbReference type="ChEBI" id="CHEBI:30616"/>
        <dbReference type="ChEBI" id="CHEBI:33019"/>
        <dbReference type="ChEBI" id="CHEBI:57692"/>
        <dbReference type="ChEBI" id="CHEBI:58210"/>
        <dbReference type="EC" id="2.7.7.2"/>
    </reaction>
</comment>
<dbReference type="InterPro" id="IPR015864">
    <property type="entry name" value="FAD_synthase"/>
</dbReference>
<keyword evidence="7 15" id="KW-0548">Nucleotidyltransferase</keyword>
<evidence type="ECO:0000313" key="17">
    <source>
        <dbReference type="EMBL" id="BCO10002.1"/>
    </source>
</evidence>
<organism evidence="17 18">
    <name type="scientific">Desulfolithobacter dissulfuricans</name>
    <dbReference type="NCBI Taxonomy" id="2795293"/>
    <lineage>
        <taxon>Bacteria</taxon>
        <taxon>Pseudomonadati</taxon>
        <taxon>Thermodesulfobacteriota</taxon>
        <taxon>Desulfobulbia</taxon>
        <taxon>Desulfobulbales</taxon>
        <taxon>Desulfobulbaceae</taxon>
        <taxon>Desulfolithobacter</taxon>
    </lineage>
</organism>
<evidence type="ECO:0000256" key="14">
    <source>
        <dbReference type="ARBA" id="ARBA00049494"/>
    </source>
</evidence>
<evidence type="ECO:0000256" key="10">
    <source>
        <dbReference type="ARBA" id="ARBA00022827"/>
    </source>
</evidence>
<dbReference type="Gene3D" id="2.40.30.30">
    <property type="entry name" value="Riboflavin kinase-like"/>
    <property type="match status" value="1"/>
</dbReference>
<dbReference type="PANTHER" id="PTHR22749:SF6">
    <property type="entry name" value="RIBOFLAVIN KINASE"/>
    <property type="match status" value="1"/>
</dbReference>
<name>A0A915XKH5_9BACT</name>
<sequence>MEIYTDLSQIQKPFPRACVTIGNFDGVHIGHQILFAEVMGRAFRSKGTSVVVTFDPHPLKVLRPEGIKLISTLEQKKELIAQAGIDVLLIIPFDRQFATTTAQDFVDRILVDTIGVSELVVGYDYAFGKGRQGNIDFLREQGRLKGFPVTVVEAHYENGMLVSSTKIRELVAEGRMQDVRQLLGRCYQIRGTVQRGKQRGGPVVGFPTANLQLNEEDLCPKRGVYVTQVVYDGKMYGGVSNIGYNPTFGDSTLVAETHIFDFSKDIYGKSIKLNLLQHLRGEKKFSGPSELAAQIRQDIESAHQVLEEVRRERILSCEDG</sequence>
<comment type="pathway">
    <text evidence="3 15">Cofactor biosynthesis; FMN biosynthesis; FMN from riboflavin (ATP route): step 1/1.</text>
</comment>
<evidence type="ECO:0000256" key="2">
    <source>
        <dbReference type="ARBA" id="ARBA00004726"/>
    </source>
</evidence>
<dbReference type="FunFam" id="3.40.50.620:FF:000021">
    <property type="entry name" value="Riboflavin biosynthesis protein"/>
    <property type="match status" value="1"/>
</dbReference>
<evidence type="ECO:0000256" key="9">
    <source>
        <dbReference type="ARBA" id="ARBA00022777"/>
    </source>
</evidence>
<gene>
    <name evidence="17" type="primary">ribF</name>
    <name evidence="17" type="ORF">GF1_23780</name>
</gene>
<dbReference type="EMBL" id="AP024233">
    <property type="protein sequence ID" value="BCO10002.1"/>
    <property type="molecule type" value="Genomic_DNA"/>
</dbReference>
<dbReference type="KEGG" id="ddu:GF1_23780"/>
<dbReference type="SMART" id="SM00904">
    <property type="entry name" value="Flavokinase"/>
    <property type="match status" value="1"/>
</dbReference>